<dbReference type="GO" id="GO:0016787">
    <property type="term" value="F:hydrolase activity"/>
    <property type="evidence" value="ECO:0007669"/>
    <property type="project" value="UniProtKB-KW"/>
</dbReference>
<dbReference type="EC" id="3.1.-.-" evidence="2"/>
<dbReference type="AlphaFoldDB" id="A0A0J1IHZ2"/>
<dbReference type="PANTHER" id="PTHR32305">
    <property type="match status" value="1"/>
</dbReference>
<keyword evidence="3" id="KW-1185">Reference proteome</keyword>
<proteinExistence type="predicted"/>
<dbReference type="Proteomes" id="UP000036356">
    <property type="component" value="Unassembled WGS sequence"/>
</dbReference>
<dbReference type="InterPro" id="IPR050708">
    <property type="entry name" value="T6SS_VgrG/RHS"/>
</dbReference>
<dbReference type="EMBL" id="LDZY01000015">
    <property type="protein sequence ID" value="KLU64306.1"/>
    <property type="molecule type" value="Genomic_DNA"/>
</dbReference>
<dbReference type="Pfam" id="PF14751">
    <property type="entry name" value="DUF4474"/>
    <property type="match status" value="1"/>
</dbReference>
<name>A0A0J1IHZ2_9FIRM</name>
<dbReference type="NCBIfam" id="TIGR03696">
    <property type="entry name" value="Rhs_assc_core"/>
    <property type="match status" value="1"/>
</dbReference>
<comment type="caution">
    <text evidence="2">The sequence shown here is derived from an EMBL/GenBank/DDBJ whole genome shotgun (WGS) entry which is preliminary data.</text>
</comment>
<feature type="domain" description="DUF4474" evidence="1">
    <location>
        <begin position="147"/>
        <end position="299"/>
    </location>
</feature>
<organism evidence="2 3">
    <name type="scientific">Desulfosporosinus acididurans</name>
    <dbReference type="NCBI Taxonomy" id="476652"/>
    <lineage>
        <taxon>Bacteria</taxon>
        <taxon>Bacillati</taxon>
        <taxon>Bacillota</taxon>
        <taxon>Clostridia</taxon>
        <taxon>Eubacteriales</taxon>
        <taxon>Desulfitobacteriaceae</taxon>
        <taxon>Desulfosporosinus</taxon>
    </lineage>
</organism>
<sequence>MYNGHGDVVQLADTSGNVTKNYDYDAFGNEKNIDPNDTNVFRYSGEYLDLETNTYYLRARNYDPTTGRFLNEDTNTGKTIDPLSLNLYTYCFNNPILYVDMSGNWPEFTDVTRTSAKWLIANPVNVYATQQGWFSDLYYKAGFVRDSGGVYHARQDALQQYAGYNDFYDTVFNYSTSMDKAKFQFNYGGTDYIFWAWKGNYLNLGAGAEMGIYSRLSICGVKTDQWLADTSDAMPITLSLKDNKCNVIFSYNPNEPQWWVTGFNPYYQGDQADADYLTAIYTIDFSNKTDMYNAFINSNAYLDNKDKWSISKDNKYLLTYTF</sequence>
<protein>
    <submittedName>
        <fullName evidence="2">tRNA(Glu)-specific nuclease WapA</fullName>
        <ecNumber evidence="2">3.1.-.-</ecNumber>
    </submittedName>
</protein>
<dbReference type="RefSeq" id="WP_053006498.1">
    <property type="nucleotide sequence ID" value="NZ_LDZY01000015.1"/>
</dbReference>
<reference evidence="2 3" key="1">
    <citation type="submission" date="2015-06" db="EMBL/GenBank/DDBJ databases">
        <title>Draft genome of the moderately acidophilic sulfate reducer Candidatus Desulfosporosinus acididurans strain M1.</title>
        <authorList>
            <person name="Poehlein A."/>
            <person name="Petzsch P."/>
            <person name="Johnson B.D."/>
            <person name="Schloemann M."/>
            <person name="Daniel R."/>
            <person name="Muehling M."/>
        </authorList>
    </citation>
    <scope>NUCLEOTIDE SEQUENCE [LARGE SCALE GENOMIC DNA]</scope>
    <source>
        <strain evidence="2 3">M1</strain>
    </source>
</reference>
<dbReference type="Gene3D" id="2.180.10.10">
    <property type="entry name" value="RHS repeat-associated core"/>
    <property type="match status" value="1"/>
</dbReference>
<dbReference type="InterPro" id="IPR022385">
    <property type="entry name" value="Rhs_assc_core"/>
</dbReference>
<dbReference type="PATRIC" id="fig|476652.3.peg.3952"/>
<dbReference type="InterPro" id="IPR029322">
    <property type="entry name" value="DUF4474"/>
</dbReference>
<evidence type="ECO:0000259" key="1">
    <source>
        <dbReference type="Pfam" id="PF14751"/>
    </source>
</evidence>
<dbReference type="PANTHER" id="PTHR32305:SF15">
    <property type="entry name" value="PROTEIN RHSA-RELATED"/>
    <property type="match status" value="1"/>
</dbReference>
<evidence type="ECO:0000313" key="3">
    <source>
        <dbReference type="Proteomes" id="UP000036356"/>
    </source>
</evidence>
<keyword evidence="2" id="KW-0378">Hydrolase</keyword>
<gene>
    <name evidence="2" type="primary">wapA</name>
    <name evidence="2" type="ORF">DEAC_c37360</name>
</gene>
<evidence type="ECO:0000313" key="2">
    <source>
        <dbReference type="EMBL" id="KLU64306.1"/>
    </source>
</evidence>
<dbReference type="STRING" id="476652.DEAC_c37360"/>
<accession>A0A0J1IHZ2</accession>